<proteinExistence type="predicted"/>
<dbReference type="InterPro" id="IPR003018">
    <property type="entry name" value="GAF"/>
</dbReference>
<dbReference type="InterPro" id="IPR001932">
    <property type="entry name" value="PPM-type_phosphatase-like_dom"/>
</dbReference>
<dbReference type="Gene3D" id="3.30.450.40">
    <property type="match status" value="1"/>
</dbReference>
<dbReference type="EMBL" id="VDFY01000169">
    <property type="protein sequence ID" value="TNH27562.1"/>
    <property type="molecule type" value="Genomic_DNA"/>
</dbReference>
<feature type="domain" description="PPM-type phosphatase" evidence="3">
    <location>
        <begin position="190"/>
        <end position="401"/>
    </location>
</feature>
<protein>
    <submittedName>
        <fullName evidence="4">GAF domain-containing protein</fullName>
    </submittedName>
</protein>
<dbReference type="SUPFAM" id="SSF81606">
    <property type="entry name" value="PP2C-like"/>
    <property type="match status" value="1"/>
</dbReference>
<comment type="caution">
    <text evidence="4">The sequence shown here is derived from an EMBL/GenBank/DDBJ whole genome shotgun (WGS) entry which is preliminary data.</text>
</comment>
<dbReference type="GO" id="GO:0016791">
    <property type="term" value="F:phosphatase activity"/>
    <property type="evidence" value="ECO:0007669"/>
    <property type="project" value="TreeGrafter"/>
</dbReference>
<dbReference type="SUPFAM" id="SSF55781">
    <property type="entry name" value="GAF domain-like"/>
    <property type="match status" value="1"/>
</dbReference>
<organism evidence="4 5">
    <name type="scientific">Micromonospora orduensis</name>
    <dbReference type="NCBI Taxonomy" id="1420891"/>
    <lineage>
        <taxon>Bacteria</taxon>
        <taxon>Bacillati</taxon>
        <taxon>Actinomycetota</taxon>
        <taxon>Actinomycetes</taxon>
        <taxon>Micromonosporales</taxon>
        <taxon>Micromonosporaceae</taxon>
        <taxon>Micromonospora</taxon>
    </lineage>
</organism>
<accession>A0A5C4QKF0</accession>
<name>A0A5C4QKF0_9ACTN</name>
<keyword evidence="5" id="KW-1185">Reference proteome</keyword>
<dbReference type="Pfam" id="PF13185">
    <property type="entry name" value="GAF_2"/>
    <property type="match status" value="1"/>
</dbReference>
<dbReference type="RefSeq" id="WP_139585510.1">
    <property type="nucleotide sequence ID" value="NZ_VDFY01000169.1"/>
</dbReference>
<dbReference type="Proteomes" id="UP000306145">
    <property type="component" value="Unassembled WGS sequence"/>
</dbReference>
<dbReference type="PANTHER" id="PTHR43156:SF2">
    <property type="entry name" value="STAGE II SPORULATION PROTEIN E"/>
    <property type="match status" value="1"/>
</dbReference>
<evidence type="ECO:0000259" key="2">
    <source>
        <dbReference type="SMART" id="SM00065"/>
    </source>
</evidence>
<dbReference type="OrthoDB" id="118142at2"/>
<dbReference type="Pfam" id="PF07228">
    <property type="entry name" value="SpoIIE"/>
    <property type="match status" value="1"/>
</dbReference>
<evidence type="ECO:0000313" key="4">
    <source>
        <dbReference type="EMBL" id="TNH27562.1"/>
    </source>
</evidence>
<keyword evidence="1" id="KW-0378">Hydrolase</keyword>
<dbReference type="AlphaFoldDB" id="A0A5C4QKF0"/>
<dbReference type="Gene3D" id="3.60.40.10">
    <property type="entry name" value="PPM-type phosphatase domain"/>
    <property type="match status" value="1"/>
</dbReference>
<dbReference type="InterPro" id="IPR052016">
    <property type="entry name" value="Bact_Sigma-Reg"/>
</dbReference>
<dbReference type="SMART" id="SM00065">
    <property type="entry name" value="GAF"/>
    <property type="match status" value="1"/>
</dbReference>
<feature type="domain" description="GAF" evidence="2">
    <location>
        <begin position="28"/>
        <end position="174"/>
    </location>
</feature>
<dbReference type="PANTHER" id="PTHR43156">
    <property type="entry name" value="STAGE II SPORULATION PROTEIN E-RELATED"/>
    <property type="match status" value="1"/>
</dbReference>
<dbReference type="InterPro" id="IPR029016">
    <property type="entry name" value="GAF-like_dom_sf"/>
</dbReference>
<dbReference type="InterPro" id="IPR036457">
    <property type="entry name" value="PPM-type-like_dom_sf"/>
</dbReference>
<evidence type="ECO:0000313" key="5">
    <source>
        <dbReference type="Proteomes" id="UP000306145"/>
    </source>
</evidence>
<gene>
    <name evidence="4" type="ORF">FHG89_17790</name>
</gene>
<dbReference type="SMART" id="SM00331">
    <property type="entry name" value="PP2C_SIG"/>
    <property type="match status" value="1"/>
</dbReference>
<evidence type="ECO:0000256" key="1">
    <source>
        <dbReference type="ARBA" id="ARBA00022801"/>
    </source>
</evidence>
<sequence>MVATSGATDAERLRRIEAVTDSTLSRLDVADLFDELLDRVRELLNVDTAAILLLDVHAQQLVATAAKGLEEEVRQAFRVSIGQGFAGRIALTRQPVIIEHVTVREVVNPILLRTGVKSLLGVPVFTRGELIGVLHVGTLIPRRFATDDARMLELVADRIGVASQARAHSLNQNAALALQRSLLPTELPKAPSLEMAARYIPGHVSGVGGDWYDVFTLPSGWLGVVVGDVSGHGLQSAVVMGRIRSALRAYALVSDDPAEALTLLDRKVNHFETGSLSTAMYAMISPDGTTIRISLAGHLSPVLVEPSQPARLLAVQVDPPLGIGYRTPQRRSTAVDFPPGAVLVGYTDGLVERRGELIDTGLARLTSAVPLGSPDTVCATVMTALDIESPSDDVALLVIRRTAPGPTDQGR</sequence>
<evidence type="ECO:0000259" key="3">
    <source>
        <dbReference type="SMART" id="SM00331"/>
    </source>
</evidence>
<reference evidence="4 5" key="1">
    <citation type="submission" date="2019-06" db="EMBL/GenBank/DDBJ databases">
        <title>Micromonospora ordensis sp. nov., isolated from deep marine sediment.</title>
        <authorList>
            <person name="Veyisoglu A."/>
            <person name="Carro L."/>
            <person name="Klenk H.-P."/>
            <person name="Sahin N."/>
        </authorList>
    </citation>
    <scope>NUCLEOTIDE SEQUENCE [LARGE SCALE GENOMIC DNA]</scope>
    <source>
        <strain evidence="4 5">S2509</strain>
    </source>
</reference>